<dbReference type="EMBL" id="CAKOGL010000002">
    <property type="protein sequence ID" value="CAH2083932.1"/>
    <property type="molecule type" value="Genomic_DNA"/>
</dbReference>
<name>A0AAU9TEE4_EUPED</name>
<keyword evidence="1" id="KW-0812">Transmembrane</keyword>
<reference evidence="3" key="1">
    <citation type="submission" date="2022-03" db="EMBL/GenBank/DDBJ databases">
        <authorList>
            <person name="Tunstrom K."/>
        </authorList>
    </citation>
    <scope>NUCLEOTIDE SEQUENCE</scope>
</reference>
<proteinExistence type="predicted"/>
<keyword evidence="4" id="KW-1185">Reference proteome</keyword>
<comment type="caution">
    <text evidence="3">The sequence shown here is derived from an EMBL/GenBank/DDBJ whole genome shotgun (WGS) entry which is preliminary data.</text>
</comment>
<feature type="signal peptide" evidence="2">
    <location>
        <begin position="1"/>
        <end position="20"/>
    </location>
</feature>
<dbReference type="Proteomes" id="UP001153954">
    <property type="component" value="Unassembled WGS sequence"/>
</dbReference>
<evidence type="ECO:0000256" key="1">
    <source>
        <dbReference type="SAM" id="Phobius"/>
    </source>
</evidence>
<protein>
    <submittedName>
        <fullName evidence="3">Uncharacterized protein</fullName>
    </submittedName>
</protein>
<dbReference type="InterPro" id="IPR012464">
    <property type="entry name" value="DUF1676"/>
</dbReference>
<evidence type="ECO:0000256" key="2">
    <source>
        <dbReference type="SAM" id="SignalP"/>
    </source>
</evidence>
<sequence length="219" mass="26117">MSRHIFTLFFLNIFLSIVMAQREEPNKQSLENNLEVKFLEYSKSIVKWMKNIYYNNSNFEKTLRYNDIEPKMDNEKSEARQHKLMLPLLFIPLFYKLGVMSMLMILTLFLAKKSVTIGLILLVMKIIVSSSKLASLFTIWKYKKYQSELGWLPYHDHHNYHDYHDHHNFHDHHNHHVLSDTYSHPNYAPDWRSHPSLVKIPTSPSESEFSEKSFVKKPC</sequence>
<keyword evidence="2" id="KW-0732">Signal</keyword>
<feature type="chain" id="PRO_5043885790" evidence="2">
    <location>
        <begin position="21"/>
        <end position="219"/>
    </location>
</feature>
<accession>A0AAU9TEE4</accession>
<evidence type="ECO:0000313" key="4">
    <source>
        <dbReference type="Proteomes" id="UP001153954"/>
    </source>
</evidence>
<dbReference type="AlphaFoldDB" id="A0AAU9TEE4"/>
<keyword evidence="1" id="KW-0472">Membrane</keyword>
<gene>
    <name evidence="3" type="ORF">EEDITHA_LOCUS551</name>
</gene>
<feature type="transmembrane region" description="Helical" evidence="1">
    <location>
        <begin position="117"/>
        <end position="140"/>
    </location>
</feature>
<evidence type="ECO:0000313" key="3">
    <source>
        <dbReference type="EMBL" id="CAH2083932.1"/>
    </source>
</evidence>
<dbReference type="Pfam" id="PF07898">
    <property type="entry name" value="DUF1676"/>
    <property type="match status" value="1"/>
</dbReference>
<keyword evidence="1" id="KW-1133">Transmembrane helix</keyword>
<feature type="transmembrane region" description="Helical" evidence="1">
    <location>
        <begin position="84"/>
        <end position="110"/>
    </location>
</feature>
<organism evidence="3 4">
    <name type="scientific">Euphydryas editha</name>
    <name type="common">Edith's checkerspot</name>
    <dbReference type="NCBI Taxonomy" id="104508"/>
    <lineage>
        <taxon>Eukaryota</taxon>
        <taxon>Metazoa</taxon>
        <taxon>Ecdysozoa</taxon>
        <taxon>Arthropoda</taxon>
        <taxon>Hexapoda</taxon>
        <taxon>Insecta</taxon>
        <taxon>Pterygota</taxon>
        <taxon>Neoptera</taxon>
        <taxon>Endopterygota</taxon>
        <taxon>Lepidoptera</taxon>
        <taxon>Glossata</taxon>
        <taxon>Ditrysia</taxon>
        <taxon>Papilionoidea</taxon>
        <taxon>Nymphalidae</taxon>
        <taxon>Nymphalinae</taxon>
        <taxon>Euphydryas</taxon>
    </lineage>
</organism>